<dbReference type="EMBL" id="JACRTD010000002">
    <property type="protein sequence ID" value="MBC8584764.1"/>
    <property type="molecule type" value="Genomic_DNA"/>
</dbReference>
<dbReference type="Proteomes" id="UP000623678">
    <property type="component" value="Unassembled WGS sequence"/>
</dbReference>
<organism evidence="1 2">
    <name type="scientific">Youxingia wuxianensis</name>
    <dbReference type="NCBI Taxonomy" id="2763678"/>
    <lineage>
        <taxon>Bacteria</taxon>
        <taxon>Bacillati</taxon>
        <taxon>Bacillota</taxon>
        <taxon>Clostridia</taxon>
        <taxon>Eubacteriales</taxon>
        <taxon>Oscillospiraceae</taxon>
        <taxon>Youxingia</taxon>
    </lineage>
</organism>
<reference evidence="1" key="1">
    <citation type="submission" date="2020-08" db="EMBL/GenBank/DDBJ databases">
        <title>Genome public.</title>
        <authorList>
            <person name="Liu C."/>
            <person name="Sun Q."/>
        </authorList>
    </citation>
    <scope>NUCLEOTIDE SEQUENCE</scope>
    <source>
        <strain evidence="1">NSJ-64</strain>
    </source>
</reference>
<proteinExistence type="predicted"/>
<dbReference type="AlphaFoldDB" id="A0A926EQN5"/>
<keyword evidence="2" id="KW-1185">Reference proteome</keyword>
<accession>A0A926EQN5</accession>
<evidence type="ECO:0000313" key="1">
    <source>
        <dbReference type="EMBL" id="MBC8584764.1"/>
    </source>
</evidence>
<comment type="caution">
    <text evidence="1">The sequence shown here is derived from an EMBL/GenBank/DDBJ whole genome shotgun (WGS) entry which is preliminary data.</text>
</comment>
<evidence type="ECO:0000313" key="2">
    <source>
        <dbReference type="Proteomes" id="UP000623678"/>
    </source>
</evidence>
<protein>
    <submittedName>
        <fullName evidence="1">Uncharacterized protein</fullName>
    </submittedName>
</protein>
<gene>
    <name evidence="1" type="ORF">H8705_04130</name>
</gene>
<name>A0A926EQN5_9FIRM</name>
<sequence length="51" mass="5934">MAINYYENNTDLKDYFHTLPPMVKTRIIESGIEVSTLGELMQIAEHFKESD</sequence>
<dbReference type="RefSeq" id="WP_262394583.1">
    <property type="nucleotide sequence ID" value="NZ_JACRTD010000002.1"/>
</dbReference>